<dbReference type="InterPro" id="IPR051320">
    <property type="entry name" value="Viral_Replic_Matur_Polypro"/>
</dbReference>
<keyword evidence="3" id="KW-1185">Reference proteome</keyword>
<dbReference type="Pfam" id="PF00078">
    <property type="entry name" value="RVT_1"/>
    <property type="match status" value="1"/>
</dbReference>
<evidence type="ECO:0000259" key="1">
    <source>
        <dbReference type="PROSITE" id="PS50878"/>
    </source>
</evidence>
<dbReference type="AlphaFoldDB" id="A0A913YPN7"/>
<dbReference type="Gene3D" id="3.30.70.270">
    <property type="match status" value="2"/>
</dbReference>
<organism evidence="2 3">
    <name type="scientific">Exaiptasia diaphana</name>
    <name type="common">Tropical sea anemone</name>
    <name type="synonym">Aiptasia pulchella</name>
    <dbReference type="NCBI Taxonomy" id="2652724"/>
    <lineage>
        <taxon>Eukaryota</taxon>
        <taxon>Metazoa</taxon>
        <taxon>Cnidaria</taxon>
        <taxon>Anthozoa</taxon>
        <taxon>Hexacorallia</taxon>
        <taxon>Actiniaria</taxon>
        <taxon>Aiptasiidae</taxon>
        <taxon>Exaiptasia</taxon>
    </lineage>
</organism>
<proteinExistence type="predicted"/>
<dbReference type="GeneID" id="110246493"/>
<dbReference type="InterPro" id="IPR000477">
    <property type="entry name" value="RT_dom"/>
</dbReference>
<dbReference type="InterPro" id="IPR043128">
    <property type="entry name" value="Rev_trsase/Diguanyl_cyclase"/>
</dbReference>
<accession>A0A913YPN7</accession>
<dbReference type="SUPFAM" id="SSF56672">
    <property type="entry name" value="DNA/RNA polymerases"/>
    <property type="match status" value="1"/>
</dbReference>
<dbReference type="PANTHER" id="PTHR33064">
    <property type="entry name" value="POL PROTEIN"/>
    <property type="match status" value="1"/>
</dbReference>
<feature type="domain" description="Reverse transcriptase" evidence="1">
    <location>
        <begin position="359"/>
        <end position="538"/>
    </location>
</feature>
<dbReference type="Proteomes" id="UP000887567">
    <property type="component" value="Unplaced"/>
</dbReference>
<dbReference type="EnsemblMetazoa" id="XM_028661313.1">
    <property type="protein sequence ID" value="XP_028517114.1"/>
    <property type="gene ID" value="LOC110246493"/>
</dbReference>
<dbReference type="InterPro" id="IPR043502">
    <property type="entry name" value="DNA/RNA_pol_sf"/>
</dbReference>
<name>A0A913YPN7_EXADI</name>
<evidence type="ECO:0000313" key="2">
    <source>
        <dbReference type="EnsemblMetazoa" id="XP_028517114.1"/>
    </source>
</evidence>
<dbReference type="CDD" id="cd01647">
    <property type="entry name" value="RT_LTR"/>
    <property type="match status" value="1"/>
</dbReference>
<dbReference type="PANTHER" id="PTHR33064:SF37">
    <property type="entry name" value="RIBONUCLEASE H"/>
    <property type="match status" value="1"/>
</dbReference>
<dbReference type="PROSITE" id="PS50878">
    <property type="entry name" value="RT_POL"/>
    <property type="match status" value="1"/>
</dbReference>
<dbReference type="KEGG" id="epa:110246493"/>
<dbReference type="Gene3D" id="3.10.10.10">
    <property type="entry name" value="HIV Type 1 Reverse Transcriptase, subunit A, domain 1"/>
    <property type="match status" value="1"/>
</dbReference>
<sequence>MIVKSIIRGPCVLWDTGAQVSVVSKDFIERNFPSIVVRDICELIGSAPLDLKAANGTKLPFRGWVDLDFELKTGNTTTHKLKVPFLVSDYSIDLPIIGYNVIEQIVTESKQGGTCNLNPLLSANLNKEASANTDAIINLIMSIHETEQSLCVVKTNKKKTVIPGSQTVVISCRANTGFLDSQTPVLLEPENDRVPSGLDVEQTVLTLRGGKSSNIGVQITNTTRHDIILPGRSVIGRLNLVRSVTPVDVKQSQQSQQSVTHVNEVGFANSSSGEKVTELKGSLSEIRIGDTLTDKQLSLVHQMLTEESESFSQNDNDIGRIDDFQMNINLTDTQPVQRNYTRIPRPLYDEVKSYIEDLLNKGWIKPSRSSYASPIVCVRKKDGDLRLCVDFRELNKKTFADRHPIPRVQDILDNLGGNTWFSMLDQGKAYHQGFIAPDSRHLTAFVTPWGLWEWVRVPFGLKNAVAEYQRFMENSLSGLRDTICVPYIDDVIVYSKTFEEHIEHIRATLRRLRESGVKLKARKCRLFQREVTCLGRVVSANGHRPDTSSIQAVLKLKQDKPGTVGDVRKLLGLLGYHRQYIPNFSKIAKCLFTLIQSDAGNAGKGSIPSTAKITWTDEHQTALNHLIDALVTPPNNPLTYVNTTAKLNATGHRWQNSTQPDTDGLPNWQILISPSSTSQDV</sequence>
<dbReference type="OrthoDB" id="5990438at2759"/>
<dbReference type="RefSeq" id="XP_028517114.1">
    <property type="nucleotide sequence ID" value="XM_028661313.1"/>
</dbReference>
<dbReference type="OMA" id="MSCEYIL"/>
<reference evidence="2" key="1">
    <citation type="submission" date="2022-11" db="UniProtKB">
        <authorList>
            <consortium name="EnsemblMetazoa"/>
        </authorList>
    </citation>
    <scope>IDENTIFICATION</scope>
</reference>
<evidence type="ECO:0000313" key="3">
    <source>
        <dbReference type="Proteomes" id="UP000887567"/>
    </source>
</evidence>
<protein>
    <recommendedName>
        <fullName evidence="1">Reverse transcriptase domain-containing protein</fullName>
    </recommendedName>
</protein>